<evidence type="ECO:0000256" key="1">
    <source>
        <dbReference type="ARBA" id="ARBA00005721"/>
    </source>
</evidence>
<keyword evidence="3" id="KW-1185">Reference proteome</keyword>
<dbReference type="RefSeq" id="WP_207300282.1">
    <property type="nucleotide sequence ID" value="NZ_CP071444.1"/>
</dbReference>
<dbReference type="InterPro" id="IPR005531">
    <property type="entry name" value="Asp23"/>
</dbReference>
<accession>A0A974XN51</accession>
<dbReference type="AlphaFoldDB" id="A0A974XN51"/>
<proteinExistence type="inferred from homology"/>
<dbReference type="KEGG" id="alka:J0B03_02345"/>
<sequence>MEDKDRVKGNVIVSEDVISSIAASVVSDVEGVANLHHGLTGGIAEKLGKKNAKTIRVLQKDDDVTIELSVDVEFGVQIQKVAKKIQQKVKSAVEAMTGATVMEVNVNVEGVRMTPKHTD</sequence>
<evidence type="ECO:0000313" key="2">
    <source>
        <dbReference type="EMBL" id="QSX08941.1"/>
    </source>
</evidence>
<comment type="similarity">
    <text evidence="1">Belongs to the asp23 family.</text>
</comment>
<organism evidence="2 3">
    <name type="scientific">Alkalibacter rhizosphaerae</name>
    <dbReference type="NCBI Taxonomy" id="2815577"/>
    <lineage>
        <taxon>Bacteria</taxon>
        <taxon>Bacillati</taxon>
        <taxon>Bacillota</taxon>
        <taxon>Clostridia</taxon>
        <taxon>Eubacteriales</taxon>
        <taxon>Eubacteriaceae</taxon>
        <taxon>Alkalibacter</taxon>
    </lineage>
</organism>
<gene>
    <name evidence="2" type="ORF">J0B03_02345</name>
</gene>
<name>A0A974XN51_9FIRM</name>
<evidence type="ECO:0000313" key="3">
    <source>
        <dbReference type="Proteomes" id="UP000663499"/>
    </source>
</evidence>
<dbReference type="EMBL" id="CP071444">
    <property type="protein sequence ID" value="QSX08941.1"/>
    <property type="molecule type" value="Genomic_DNA"/>
</dbReference>
<reference evidence="2" key="1">
    <citation type="submission" date="2021-03" db="EMBL/GenBank/DDBJ databases">
        <title>Alkalibacter marinus sp. nov., isolated from tidal flat sediment.</title>
        <authorList>
            <person name="Namirimu T."/>
            <person name="Yang J.-A."/>
            <person name="Yang S.-H."/>
            <person name="Kim Y.-J."/>
            <person name="Kwon K.K."/>
        </authorList>
    </citation>
    <scope>NUCLEOTIDE SEQUENCE</scope>
    <source>
        <strain evidence="2">ES005</strain>
    </source>
</reference>
<protein>
    <submittedName>
        <fullName evidence="2">Asp23/Gls24 family envelope stress response protein</fullName>
    </submittedName>
</protein>
<dbReference type="PANTHER" id="PTHR34297">
    <property type="entry name" value="HYPOTHETICAL CYTOSOLIC PROTEIN-RELATED"/>
    <property type="match status" value="1"/>
</dbReference>
<dbReference type="Pfam" id="PF03780">
    <property type="entry name" value="Asp23"/>
    <property type="match status" value="1"/>
</dbReference>
<dbReference type="PANTHER" id="PTHR34297:SF1">
    <property type="entry name" value="ASP23_GLS24 FAMILY ENVELOPE STRESS RESPONSE PROTEIN"/>
    <property type="match status" value="1"/>
</dbReference>
<dbReference type="Proteomes" id="UP000663499">
    <property type="component" value="Chromosome"/>
</dbReference>